<dbReference type="SUPFAM" id="SSF52540">
    <property type="entry name" value="P-loop containing nucleoside triphosphate hydrolases"/>
    <property type="match status" value="1"/>
</dbReference>
<comment type="subcellular location">
    <subcellularLocation>
        <location evidence="3">Cytoplasm</location>
    </subcellularLocation>
</comment>
<dbReference type="InterPro" id="IPR001977">
    <property type="entry name" value="Depp_CoAkinase"/>
</dbReference>
<evidence type="ECO:0000313" key="5">
    <source>
        <dbReference type="EMBL" id="CCK84082.1"/>
    </source>
</evidence>
<dbReference type="Pfam" id="PF01121">
    <property type="entry name" value="CoaE"/>
    <property type="match status" value="1"/>
</dbReference>
<dbReference type="CDD" id="cd02022">
    <property type="entry name" value="DPCK"/>
    <property type="match status" value="1"/>
</dbReference>
<keyword evidence="3" id="KW-0173">Coenzyme A biosynthesis</keyword>
<comment type="caution">
    <text evidence="5">The sequence shown here is derived from an EMBL/GenBank/DDBJ whole genome shotgun (WGS) entry which is preliminary data.</text>
</comment>
<dbReference type="GO" id="GO:0004140">
    <property type="term" value="F:dephospho-CoA kinase activity"/>
    <property type="evidence" value="ECO:0007669"/>
    <property type="project" value="UniProtKB-UniRule"/>
</dbReference>
<keyword evidence="3 5" id="KW-0418">Kinase</keyword>
<dbReference type="Gene3D" id="3.40.50.300">
    <property type="entry name" value="P-loop containing nucleotide triphosphate hydrolases"/>
    <property type="match status" value="1"/>
</dbReference>
<dbReference type="AlphaFoldDB" id="K0NFQ8"/>
<proteinExistence type="inferred from homology"/>
<organism evidence="5 6">
    <name type="scientific">Lactobacillus equicursoris 66c</name>
    <dbReference type="NCBI Taxonomy" id="872326"/>
    <lineage>
        <taxon>Bacteria</taxon>
        <taxon>Bacillati</taxon>
        <taxon>Bacillota</taxon>
        <taxon>Bacilli</taxon>
        <taxon>Lactobacillales</taxon>
        <taxon>Lactobacillaceae</taxon>
        <taxon>Lactobacillus</taxon>
    </lineage>
</organism>
<comment type="similarity">
    <text evidence="3">Belongs to the CoaE family.</text>
</comment>
<dbReference type="Proteomes" id="UP000009325">
    <property type="component" value="Unassembled WGS sequence"/>
</dbReference>
<dbReference type="UniPathway" id="UPA00241">
    <property type="reaction ID" value="UER00356"/>
</dbReference>
<dbReference type="PANTHER" id="PTHR10695">
    <property type="entry name" value="DEPHOSPHO-COA KINASE-RELATED"/>
    <property type="match status" value="1"/>
</dbReference>
<dbReference type="NCBIfam" id="TIGR00152">
    <property type="entry name" value="dephospho-CoA kinase"/>
    <property type="match status" value="1"/>
</dbReference>
<keyword evidence="2 3" id="KW-0067">ATP-binding</keyword>
<protein>
    <recommendedName>
        <fullName evidence="3 4">Dephospho-CoA kinase</fullName>
        <ecNumber evidence="3 4">2.7.1.24</ecNumber>
    </recommendedName>
    <alternativeName>
        <fullName evidence="3">Dephosphocoenzyme A kinase</fullName>
    </alternativeName>
</protein>
<keyword evidence="3" id="KW-0963">Cytoplasm</keyword>
<dbReference type="GO" id="GO:0005737">
    <property type="term" value="C:cytoplasm"/>
    <property type="evidence" value="ECO:0007669"/>
    <property type="project" value="UniProtKB-SubCell"/>
</dbReference>
<comment type="function">
    <text evidence="3">Catalyzes the phosphorylation of the 3'-hydroxyl group of dephosphocoenzyme A to form coenzyme A.</text>
</comment>
<dbReference type="PANTHER" id="PTHR10695:SF46">
    <property type="entry name" value="BIFUNCTIONAL COENZYME A SYNTHASE-RELATED"/>
    <property type="match status" value="1"/>
</dbReference>
<evidence type="ECO:0000256" key="3">
    <source>
        <dbReference type="HAMAP-Rule" id="MF_00376"/>
    </source>
</evidence>
<comment type="pathway">
    <text evidence="3">Cofactor biosynthesis; coenzyme A biosynthesis; CoA from (R)-pantothenate: step 5/5.</text>
</comment>
<dbReference type="EMBL" id="CALZ01000113">
    <property type="protein sequence ID" value="CCK84082.1"/>
    <property type="molecule type" value="Genomic_DNA"/>
</dbReference>
<sequence>MSKLPEAQVMTLFLGLTGGIATGKSTASKILQDMGCQIIDTDLIAHQQAEVGQAGWLAIKKEFGDVFFKEDQTLDRKKLGQYVFNNPDALKRLSTVTQREILKEVKRQMAQSTAKVCVLDVPLLFEAGWDQYCDLTVLIDLPEAEELRRLMARDDLTAAEAEKRIKAQLPLAEKRRRASYIIENTGTIEALRKKLDQLLAEIA</sequence>
<evidence type="ECO:0000313" key="6">
    <source>
        <dbReference type="Proteomes" id="UP000009325"/>
    </source>
</evidence>
<comment type="catalytic activity">
    <reaction evidence="3">
        <text>3'-dephospho-CoA + ATP = ADP + CoA + H(+)</text>
        <dbReference type="Rhea" id="RHEA:18245"/>
        <dbReference type="ChEBI" id="CHEBI:15378"/>
        <dbReference type="ChEBI" id="CHEBI:30616"/>
        <dbReference type="ChEBI" id="CHEBI:57287"/>
        <dbReference type="ChEBI" id="CHEBI:57328"/>
        <dbReference type="ChEBI" id="CHEBI:456216"/>
        <dbReference type="EC" id="2.7.1.24"/>
    </reaction>
</comment>
<feature type="binding site" evidence="3">
    <location>
        <begin position="21"/>
        <end position="26"/>
    </location>
    <ligand>
        <name>ATP</name>
        <dbReference type="ChEBI" id="CHEBI:30616"/>
    </ligand>
</feature>
<reference evidence="5 6" key="1">
    <citation type="submission" date="2012-08" db="EMBL/GenBank/DDBJ databases">
        <title>Draft Genome Sequences of Lactobacillus equicursoris CIP 110162T, isolated from thoroughbred racehorse feces and Lactobacillus sp. CRBIP 24.137 isolated from urine of human.</title>
        <authorList>
            <person name="Cousin S."/>
            <person name="Loux V."/>
            <person name="Ma L."/>
            <person name="Creno S."/>
            <person name="Clermont D."/>
            <person name="Bizet C."/>
            <person name="Bouchier C."/>
        </authorList>
    </citation>
    <scope>NUCLEOTIDE SEQUENCE [LARGE SCALE GENOMIC DNA]</scope>
    <source>
        <strain evidence="5 6">66c</strain>
    </source>
</reference>
<evidence type="ECO:0000256" key="4">
    <source>
        <dbReference type="NCBIfam" id="TIGR00152"/>
    </source>
</evidence>
<gene>
    <name evidence="3" type="primary">coaE</name>
    <name evidence="5" type="ORF">BN146_07495</name>
</gene>
<keyword evidence="3 5" id="KW-0808">Transferase</keyword>
<dbReference type="GO" id="GO:0015937">
    <property type="term" value="P:coenzyme A biosynthetic process"/>
    <property type="evidence" value="ECO:0007669"/>
    <property type="project" value="UniProtKB-UniRule"/>
</dbReference>
<keyword evidence="1 3" id="KW-0547">Nucleotide-binding</keyword>
<dbReference type="PROSITE" id="PS51219">
    <property type="entry name" value="DPCK"/>
    <property type="match status" value="1"/>
</dbReference>
<dbReference type="GO" id="GO:0005524">
    <property type="term" value="F:ATP binding"/>
    <property type="evidence" value="ECO:0007669"/>
    <property type="project" value="UniProtKB-UniRule"/>
</dbReference>
<evidence type="ECO:0000256" key="1">
    <source>
        <dbReference type="ARBA" id="ARBA00022741"/>
    </source>
</evidence>
<dbReference type="InterPro" id="IPR027417">
    <property type="entry name" value="P-loop_NTPase"/>
</dbReference>
<evidence type="ECO:0000256" key="2">
    <source>
        <dbReference type="ARBA" id="ARBA00022840"/>
    </source>
</evidence>
<dbReference type="EC" id="2.7.1.24" evidence="3 4"/>
<name>K0NFQ8_9LACO</name>
<accession>K0NFQ8</accession>
<dbReference type="HAMAP" id="MF_00376">
    <property type="entry name" value="Dephospho_CoA_kinase"/>
    <property type="match status" value="1"/>
</dbReference>